<evidence type="ECO:0000256" key="1">
    <source>
        <dbReference type="SAM" id="Phobius"/>
    </source>
</evidence>
<accession>A0A0P8AHL9</accession>
<feature type="transmembrane region" description="Helical" evidence="1">
    <location>
        <begin position="130"/>
        <end position="155"/>
    </location>
</feature>
<keyword evidence="1" id="KW-1133">Transmembrane helix</keyword>
<feature type="transmembrane region" description="Helical" evidence="1">
    <location>
        <begin position="167"/>
        <end position="189"/>
    </location>
</feature>
<dbReference type="EMBL" id="LKCM01000120">
    <property type="protein sequence ID" value="KPQ43929.1"/>
    <property type="molecule type" value="Genomic_DNA"/>
</dbReference>
<dbReference type="Proteomes" id="UP000050360">
    <property type="component" value="Unassembled WGS sequence"/>
</dbReference>
<dbReference type="Pfam" id="PF13386">
    <property type="entry name" value="DsbD_2"/>
    <property type="match status" value="1"/>
</dbReference>
<evidence type="ECO:0000313" key="4">
    <source>
        <dbReference type="Proteomes" id="UP000050360"/>
    </source>
</evidence>
<feature type="domain" description="Urease accessory protein UreH-like transmembrane" evidence="2">
    <location>
        <begin position="10"/>
        <end position="220"/>
    </location>
</feature>
<dbReference type="InterPro" id="IPR039447">
    <property type="entry name" value="UreH-like_TM_dom"/>
</dbReference>
<dbReference type="PANTHER" id="PTHR31272">
    <property type="entry name" value="CYTOCHROME C-TYPE BIOGENESIS PROTEIN HI_1454-RELATED"/>
    <property type="match status" value="1"/>
</dbReference>
<sequence>MVAAPPILLVFLAGMATVATPCVLPILPAVLSGSVGSRLRPLAIVTGMTLSFTLMGLLVFTVASFGFFADYLRWFSIFVIIGMGAVLFDDDINEVYVKISSSILNYFREHVTFIGKITSKANPEGLPGGLFLGMSLGILWIPCVGPILGSVFSVVAESSAGSGNISYGMILLLAYSLGVSIPMLIIAYSGKSVSGRVKWFSKRSHFFKKLSGLILILVGLMMLFGIDKYLKILFLPYSVNIDNEISRLYGLYFG</sequence>
<comment type="caution">
    <text evidence="3">The sequence shown here is derived from an EMBL/GenBank/DDBJ whole genome shotgun (WGS) entry which is preliminary data.</text>
</comment>
<proteinExistence type="predicted"/>
<evidence type="ECO:0000259" key="2">
    <source>
        <dbReference type="Pfam" id="PF13386"/>
    </source>
</evidence>
<feature type="transmembrane region" description="Helical" evidence="1">
    <location>
        <begin position="42"/>
        <end position="65"/>
    </location>
</feature>
<organism evidence="3 4">
    <name type="scientific">Candidatus Methanoperedens nitratireducens</name>
    <dbReference type="NCBI Taxonomy" id="1392998"/>
    <lineage>
        <taxon>Archaea</taxon>
        <taxon>Methanobacteriati</taxon>
        <taxon>Methanobacteriota</taxon>
        <taxon>Stenosarchaea group</taxon>
        <taxon>Methanomicrobia</taxon>
        <taxon>Methanosarcinales</taxon>
        <taxon>ANME-2 cluster</taxon>
        <taxon>Candidatus Methanoperedentaceae</taxon>
        <taxon>Candidatus Methanoperedens</taxon>
    </lineage>
</organism>
<dbReference type="AlphaFoldDB" id="A0A0P8AHL9"/>
<feature type="transmembrane region" description="Helical" evidence="1">
    <location>
        <begin position="210"/>
        <end position="226"/>
    </location>
</feature>
<evidence type="ECO:0000313" key="3">
    <source>
        <dbReference type="EMBL" id="KPQ43929.1"/>
    </source>
</evidence>
<protein>
    <submittedName>
        <fullName evidence="3">Cytochrome c-type biogenesis protein</fullName>
    </submittedName>
</protein>
<gene>
    <name evidence="3" type="ORF">MPEBLZ_01512</name>
</gene>
<reference evidence="3 4" key="1">
    <citation type="submission" date="2015-09" db="EMBL/GenBank/DDBJ databases">
        <title>A metagenomics-based metabolic model of nitrate-dependent anaerobic oxidation of methane by Methanoperedens-like archaea.</title>
        <authorList>
            <person name="Arshad A."/>
            <person name="Speth D.R."/>
            <person name="De Graaf R.M."/>
            <person name="Op Den Camp H.J."/>
            <person name="Jetten M.S."/>
            <person name="Welte C.U."/>
        </authorList>
    </citation>
    <scope>NUCLEOTIDE SEQUENCE [LARGE SCALE GENOMIC DNA]</scope>
</reference>
<keyword evidence="1" id="KW-0812">Transmembrane</keyword>
<keyword evidence="1" id="KW-0472">Membrane</keyword>
<dbReference type="InterPro" id="IPR051790">
    <property type="entry name" value="Cytochrome_c-biogenesis_DsbD"/>
</dbReference>
<name>A0A0P8AHL9_9EURY</name>
<feature type="transmembrane region" description="Helical" evidence="1">
    <location>
        <begin position="6"/>
        <end position="30"/>
    </location>
</feature>
<dbReference type="PANTHER" id="PTHR31272:SF9">
    <property type="entry name" value="BLL1027 PROTEIN"/>
    <property type="match status" value="1"/>
</dbReference>
<feature type="transmembrane region" description="Helical" evidence="1">
    <location>
        <begin position="71"/>
        <end position="88"/>
    </location>
</feature>